<protein>
    <submittedName>
        <fullName evidence="1">Uncharacterized protein</fullName>
    </submittedName>
</protein>
<gene>
    <name evidence="1" type="ORF">BJY16_000089</name>
</gene>
<evidence type="ECO:0000313" key="2">
    <source>
        <dbReference type="Proteomes" id="UP000546162"/>
    </source>
</evidence>
<comment type="caution">
    <text evidence="1">The sequence shown here is derived from an EMBL/GenBank/DDBJ whole genome shotgun (WGS) entry which is preliminary data.</text>
</comment>
<accession>A0A7W7GQZ5</accession>
<name>A0A7W7GQZ5_9ACTN</name>
<sequence length="100" mass="11199">MDRYAGRARLIWQANSVTFLCDEEIDVTIAAEADGWSAGGRFVQFSEEEWAGFAMLCELDPVFELAFDDGSSFWVVAHPDEIHGTFRLTEFVEGDEQTAA</sequence>
<reference evidence="1 2" key="1">
    <citation type="submission" date="2020-08" db="EMBL/GenBank/DDBJ databases">
        <title>Sequencing the genomes of 1000 actinobacteria strains.</title>
        <authorList>
            <person name="Klenk H.-P."/>
        </authorList>
    </citation>
    <scope>NUCLEOTIDE SEQUENCE [LARGE SCALE GENOMIC DNA]</scope>
    <source>
        <strain evidence="1 2">DSM 45809</strain>
    </source>
</reference>
<dbReference type="EMBL" id="JACHNB010000001">
    <property type="protein sequence ID" value="MBB4736630.1"/>
    <property type="molecule type" value="Genomic_DNA"/>
</dbReference>
<evidence type="ECO:0000313" key="1">
    <source>
        <dbReference type="EMBL" id="MBB4736630.1"/>
    </source>
</evidence>
<organism evidence="1 2">
    <name type="scientific">Actinoplanes octamycinicus</name>
    <dbReference type="NCBI Taxonomy" id="135948"/>
    <lineage>
        <taxon>Bacteria</taxon>
        <taxon>Bacillati</taxon>
        <taxon>Actinomycetota</taxon>
        <taxon>Actinomycetes</taxon>
        <taxon>Micromonosporales</taxon>
        <taxon>Micromonosporaceae</taxon>
        <taxon>Actinoplanes</taxon>
    </lineage>
</organism>
<dbReference type="AlphaFoldDB" id="A0A7W7GQZ5"/>
<keyword evidence="2" id="KW-1185">Reference proteome</keyword>
<dbReference type="Proteomes" id="UP000546162">
    <property type="component" value="Unassembled WGS sequence"/>
</dbReference>
<dbReference type="RefSeq" id="WP_185037156.1">
    <property type="nucleotide sequence ID" value="NZ_BAABFG010000005.1"/>
</dbReference>
<proteinExistence type="predicted"/>